<reference evidence="1" key="4">
    <citation type="submission" date="2019-03" db="UniProtKB">
        <authorList>
            <consortium name="EnsemblPlants"/>
        </authorList>
    </citation>
    <scope>IDENTIFICATION</scope>
</reference>
<evidence type="ECO:0000313" key="1">
    <source>
        <dbReference type="EnsemblPlants" id="AET3Gv20976700.19"/>
    </source>
</evidence>
<protein>
    <submittedName>
        <fullName evidence="1">Uncharacterized protein</fullName>
    </submittedName>
</protein>
<proteinExistence type="predicted"/>
<reference evidence="1" key="5">
    <citation type="journal article" date="2021" name="G3 (Bethesda)">
        <title>Aegilops tauschii genome assembly Aet v5.0 features greater sequence contiguity and improved annotation.</title>
        <authorList>
            <person name="Wang L."/>
            <person name="Zhu T."/>
            <person name="Rodriguez J.C."/>
            <person name="Deal K.R."/>
            <person name="Dubcovsky J."/>
            <person name="McGuire P.E."/>
            <person name="Lux T."/>
            <person name="Spannagl M."/>
            <person name="Mayer K.F.X."/>
            <person name="Baldrich P."/>
            <person name="Meyers B.C."/>
            <person name="Huo N."/>
            <person name="Gu Y.Q."/>
            <person name="Zhou H."/>
            <person name="Devos K.M."/>
            <person name="Bennetzen J.L."/>
            <person name="Unver T."/>
            <person name="Budak H."/>
            <person name="Gulick P.J."/>
            <person name="Galiba G."/>
            <person name="Kalapos B."/>
            <person name="Nelson D.R."/>
            <person name="Li P."/>
            <person name="You F.M."/>
            <person name="Luo M.C."/>
            <person name="Dvorak J."/>
        </authorList>
    </citation>
    <scope>NUCLEOTIDE SEQUENCE [LARGE SCALE GENOMIC DNA]</scope>
    <source>
        <strain evidence="1">cv. AL8/78</strain>
    </source>
</reference>
<reference evidence="2" key="1">
    <citation type="journal article" date="2014" name="Science">
        <title>Ancient hybridizations among the ancestral genomes of bread wheat.</title>
        <authorList>
            <consortium name="International Wheat Genome Sequencing Consortium,"/>
            <person name="Marcussen T."/>
            <person name="Sandve S.R."/>
            <person name="Heier L."/>
            <person name="Spannagl M."/>
            <person name="Pfeifer M."/>
            <person name="Jakobsen K.S."/>
            <person name="Wulff B.B."/>
            <person name="Steuernagel B."/>
            <person name="Mayer K.F."/>
            <person name="Olsen O.A."/>
        </authorList>
    </citation>
    <scope>NUCLEOTIDE SEQUENCE [LARGE SCALE GENOMIC DNA]</scope>
    <source>
        <strain evidence="2">cv. AL8/78</strain>
    </source>
</reference>
<dbReference type="AlphaFoldDB" id="A0A453GDY6"/>
<name>A0A453GDY6_AEGTS</name>
<reference evidence="2" key="2">
    <citation type="journal article" date="2017" name="Nat. Plants">
        <title>The Aegilops tauschii genome reveals multiple impacts of transposons.</title>
        <authorList>
            <person name="Zhao G."/>
            <person name="Zou C."/>
            <person name="Li K."/>
            <person name="Wang K."/>
            <person name="Li T."/>
            <person name="Gao L."/>
            <person name="Zhang X."/>
            <person name="Wang H."/>
            <person name="Yang Z."/>
            <person name="Liu X."/>
            <person name="Jiang W."/>
            <person name="Mao L."/>
            <person name="Kong X."/>
            <person name="Jiao Y."/>
            <person name="Jia J."/>
        </authorList>
    </citation>
    <scope>NUCLEOTIDE SEQUENCE [LARGE SCALE GENOMIC DNA]</scope>
    <source>
        <strain evidence="2">cv. AL8/78</strain>
    </source>
</reference>
<keyword evidence="2" id="KW-1185">Reference proteome</keyword>
<dbReference type="Proteomes" id="UP000015105">
    <property type="component" value="Chromosome 3D"/>
</dbReference>
<sequence>LVLTIDLIPIIFVSCFFRIKGFPPNLVSLCNSNCLISLAVSSPASRTLLKTAFLASYIREFSYLIACG</sequence>
<evidence type="ECO:0000313" key="2">
    <source>
        <dbReference type="Proteomes" id="UP000015105"/>
    </source>
</evidence>
<organism evidence="1 2">
    <name type="scientific">Aegilops tauschii subsp. strangulata</name>
    <name type="common">Goatgrass</name>
    <dbReference type="NCBI Taxonomy" id="200361"/>
    <lineage>
        <taxon>Eukaryota</taxon>
        <taxon>Viridiplantae</taxon>
        <taxon>Streptophyta</taxon>
        <taxon>Embryophyta</taxon>
        <taxon>Tracheophyta</taxon>
        <taxon>Spermatophyta</taxon>
        <taxon>Magnoliopsida</taxon>
        <taxon>Liliopsida</taxon>
        <taxon>Poales</taxon>
        <taxon>Poaceae</taxon>
        <taxon>BOP clade</taxon>
        <taxon>Pooideae</taxon>
        <taxon>Triticodae</taxon>
        <taxon>Triticeae</taxon>
        <taxon>Triticinae</taxon>
        <taxon>Aegilops</taxon>
    </lineage>
</organism>
<dbReference type="EnsemblPlants" id="AET3Gv20976700.19">
    <property type="protein sequence ID" value="AET3Gv20976700.19"/>
    <property type="gene ID" value="AET3Gv20976700"/>
</dbReference>
<accession>A0A453GDY6</accession>
<reference evidence="1" key="3">
    <citation type="journal article" date="2017" name="Nature">
        <title>Genome sequence of the progenitor of the wheat D genome Aegilops tauschii.</title>
        <authorList>
            <person name="Luo M.C."/>
            <person name="Gu Y.Q."/>
            <person name="Puiu D."/>
            <person name="Wang H."/>
            <person name="Twardziok S.O."/>
            <person name="Deal K.R."/>
            <person name="Huo N."/>
            <person name="Zhu T."/>
            <person name="Wang L."/>
            <person name="Wang Y."/>
            <person name="McGuire P.E."/>
            <person name="Liu S."/>
            <person name="Long H."/>
            <person name="Ramasamy R.K."/>
            <person name="Rodriguez J.C."/>
            <person name="Van S.L."/>
            <person name="Yuan L."/>
            <person name="Wang Z."/>
            <person name="Xia Z."/>
            <person name="Xiao L."/>
            <person name="Anderson O.D."/>
            <person name="Ouyang S."/>
            <person name="Liang Y."/>
            <person name="Zimin A.V."/>
            <person name="Pertea G."/>
            <person name="Qi P."/>
            <person name="Bennetzen J.L."/>
            <person name="Dai X."/>
            <person name="Dawson M.W."/>
            <person name="Muller H.G."/>
            <person name="Kugler K."/>
            <person name="Rivarola-Duarte L."/>
            <person name="Spannagl M."/>
            <person name="Mayer K.F.X."/>
            <person name="Lu F.H."/>
            <person name="Bevan M.W."/>
            <person name="Leroy P."/>
            <person name="Li P."/>
            <person name="You F.M."/>
            <person name="Sun Q."/>
            <person name="Liu Z."/>
            <person name="Lyons E."/>
            <person name="Wicker T."/>
            <person name="Salzberg S.L."/>
            <person name="Devos K.M."/>
            <person name="Dvorak J."/>
        </authorList>
    </citation>
    <scope>NUCLEOTIDE SEQUENCE [LARGE SCALE GENOMIC DNA]</scope>
    <source>
        <strain evidence="1">cv. AL8/78</strain>
    </source>
</reference>
<dbReference type="Gramene" id="AET3Gv20976700.19">
    <property type="protein sequence ID" value="AET3Gv20976700.19"/>
    <property type="gene ID" value="AET3Gv20976700"/>
</dbReference>